<evidence type="ECO:0000256" key="2">
    <source>
        <dbReference type="ARBA" id="ARBA00022630"/>
    </source>
</evidence>
<name>A0ABQ4PW53_9PROT</name>
<dbReference type="Gene3D" id="3.30.9.10">
    <property type="entry name" value="D-Amino Acid Oxidase, subunit A, domain 2"/>
    <property type="match status" value="1"/>
</dbReference>
<reference evidence="7" key="2">
    <citation type="journal article" date="2023" name="ISME Commun">
        <title>Characterization of a bloom-associated alphaproteobacterial lineage, 'Candidatus Phycosocius': insights into freshwater algal-bacterial interactions.</title>
        <authorList>
            <person name="Tanabe Y."/>
            <person name="Yamaguchi H."/>
            <person name="Yoshida M."/>
            <person name="Kai A."/>
            <person name="Okazaki Y."/>
        </authorList>
    </citation>
    <scope>NUCLEOTIDE SEQUENCE</scope>
    <source>
        <strain evidence="7">BOTRYCO-1</strain>
    </source>
</reference>
<evidence type="ECO:0000259" key="6">
    <source>
        <dbReference type="Pfam" id="PF01266"/>
    </source>
</evidence>
<evidence type="ECO:0000313" key="7">
    <source>
        <dbReference type="EMBL" id="GIU67227.1"/>
    </source>
</evidence>
<protein>
    <submittedName>
        <fullName evidence="7">Dehydrogenase</fullName>
    </submittedName>
</protein>
<keyword evidence="3" id="KW-0274">FAD</keyword>
<evidence type="ECO:0000313" key="8">
    <source>
        <dbReference type="Proteomes" id="UP001161064"/>
    </source>
</evidence>
<evidence type="ECO:0000256" key="3">
    <source>
        <dbReference type="ARBA" id="ARBA00022827"/>
    </source>
</evidence>
<dbReference type="Proteomes" id="UP001161064">
    <property type="component" value="Unassembled WGS sequence"/>
</dbReference>
<feature type="domain" description="FAD dependent oxidoreductase" evidence="6">
    <location>
        <begin position="5"/>
        <end position="363"/>
    </location>
</feature>
<dbReference type="Gene3D" id="3.50.50.60">
    <property type="entry name" value="FAD/NAD(P)-binding domain"/>
    <property type="match status" value="1"/>
</dbReference>
<evidence type="ECO:0000256" key="5">
    <source>
        <dbReference type="ARBA" id="ARBA00037941"/>
    </source>
</evidence>
<dbReference type="InterPro" id="IPR006076">
    <property type="entry name" value="FAD-dep_OxRdtase"/>
</dbReference>
<dbReference type="EMBL" id="BPFZ01000007">
    <property type="protein sequence ID" value="GIU67227.1"/>
    <property type="molecule type" value="Genomic_DNA"/>
</dbReference>
<proteinExistence type="inferred from homology"/>
<dbReference type="SUPFAM" id="SSF51905">
    <property type="entry name" value="FAD/NAD(P)-binding domain"/>
    <property type="match status" value="1"/>
</dbReference>
<dbReference type="Pfam" id="PF01266">
    <property type="entry name" value="DAO"/>
    <property type="match status" value="1"/>
</dbReference>
<evidence type="ECO:0000256" key="4">
    <source>
        <dbReference type="ARBA" id="ARBA00023002"/>
    </source>
</evidence>
<keyword evidence="4" id="KW-0560">Oxidoreductase</keyword>
<comment type="caution">
    <text evidence="7">The sequence shown here is derived from an EMBL/GenBank/DDBJ whole genome shotgun (WGS) entry which is preliminary data.</text>
</comment>
<dbReference type="PANTHER" id="PTHR43104">
    <property type="entry name" value="L-2-HYDROXYGLUTARATE DEHYDROGENASE, MITOCHONDRIAL"/>
    <property type="match status" value="1"/>
</dbReference>
<dbReference type="RefSeq" id="WP_284360022.1">
    <property type="nucleotide sequence ID" value="NZ_BPFZ01000007.1"/>
</dbReference>
<keyword evidence="8" id="KW-1185">Reference proteome</keyword>
<dbReference type="PANTHER" id="PTHR43104:SF4">
    <property type="entry name" value="L-2-HYDROXYGLUTARATE DEHYDROGENASE, MITOCHONDRIAL"/>
    <property type="match status" value="1"/>
</dbReference>
<sequence length="368" mass="39202">MNDVDAIIVGAGAVGLAVGRSLAVRGCQVIVLEKNGRFGEETSSRNSEVIHAGLYYPTGSLKARLCVAGKHAMYAFCAKRGIEARALGKLILAPSSSDLAALEQLCARGHANDIPDLELIGPDRIKGMEPEIVAQAAIWSPSTGIVDSHSYMLALLGQIEDHGGSLAPFAPFLGATPIPNGFEVRVGGQEPIVLTTSKLILSAGLWSTHAGLAVDGLDPIHVPVTQFAKGNYFTYGAKTPFTHLIYPMPSAGGLGIHVTPDMNGHARFGPDVQHVETLDYRVDESRKSVFAASIKAYWPKIDERLMQADYSGIRPKIGKALTQFEDFQILDHTTHGLNGLMCLFGIDSPGLTSSFAIGEEVASRFGLP</sequence>
<comment type="cofactor">
    <cofactor evidence="1">
        <name>FAD</name>
        <dbReference type="ChEBI" id="CHEBI:57692"/>
    </cofactor>
</comment>
<accession>A0ABQ4PW53</accession>
<dbReference type="InterPro" id="IPR036188">
    <property type="entry name" value="FAD/NAD-bd_sf"/>
</dbReference>
<evidence type="ECO:0000256" key="1">
    <source>
        <dbReference type="ARBA" id="ARBA00001974"/>
    </source>
</evidence>
<organism evidence="7 8">
    <name type="scientific">Candidatus Phycosocius spiralis</name>
    <dbReference type="NCBI Taxonomy" id="2815099"/>
    <lineage>
        <taxon>Bacteria</taxon>
        <taxon>Pseudomonadati</taxon>
        <taxon>Pseudomonadota</taxon>
        <taxon>Alphaproteobacteria</taxon>
        <taxon>Caulobacterales</taxon>
        <taxon>Caulobacterales incertae sedis</taxon>
        <taxon>Candidatus Phycosocius</taxon>
    </lineage>
</organism>
<comment type="similarity">
    <text evidence="5">Belongs to the L2HGDH family.</text>
</comment>
<reference evidence="7" key="1">
    <citation type="submission" date="2021-05" db="EMBL/GenBank/DDBJ databases">
        <authorList>
            <person name="Tanabe Y."/>
        </authorList>
    </citation>
    <scope>NUCLEOTIDE SEQUENCE</scope>
    <source>
        <strain evidence="7">BOTRYCO-1</strain>
    </source>
</reference>
<keyword evidence="2" id="KW-0285">Flavoprotein</keyword>
<gene>
    <name evidence="7" type="ORF">PsB1_1381</name>
</gene>